<accession>A0A6N9T6D2</accession>
<evidence type="ECO:0000256" key="2">
    <source>
        <dbReference type="ARBA" id="ARBA00022630"/>
    </source>
</evidence>
<dbReference type="Proteomes" id="UP000469011">
    <property type="component" value="Unassembled WGS sequence"/>
</dbReference>
<dbReference type="InterPro" id="IPR046373">
    <property type="entry name" value="Acyl-CoA_Oxase/DH_mid-dom_sf"/>
</dbReference>
<evidence type="ECO:0000259" key="4">
    <source>
        <dbReference type="Pfam" id="PF00441"/>
    </source>
</evidence>
<protein>
    <submittedName>
        <fullName evidence="5">Acyl-CoA dehydrogenase</fullName>
    </submittedName>
</protein>
<feature type="domain" description="Acyl-CoA dehydrogenase/oxidase C-terminal" evidence="4">
    <location>
        <begin position="218"/>
        <end position="324"/>
    </location>
</feature>
<dbReference type="Gene3D" id="2.40.110.10">
    <property type="entry name" value="Butyryl-CoA Dehydrogenase, subunit A, domain 2"/>
    <property type="match status" value="1"/>
</dbReference>
<dbReference type="SUPFAM" id="SSF56645">
    <property type="entry name" value="Acyl-CoA dehydrogenase NM domain-like"/>
    <property type="match status" value="1"/>
</dbReference>
<dbReference type="InterPro" id="IPR009100">
    <property type="entry name" value="AcylCoA_DH/oxidase_NM_dom_sf"/>
</dbReference>
<name>A0A6N9T6D2_9HYPH</name>
<dbReference type="Gene3D" id="1.20.140.10">
    <property type="entry name" value="Butyryl-CoA Dehydrogenase, subunit A, domain 3"/>
    <property type="match status" value="1"/>
</dbReference>
<dbReference type="GO" id="GO:0016627">
    <property type="term" value="F:oxidoreductase activity, acting on the CH-CH group of donors"/>
    <property type="evidence" value="ECO:0007669"/>
    <property type="project" value="InterPro"/>
</dbReference>
<sequence>MSGSFSAAARLDYQPFETTFAEARQAGLFREVGGLYDGAGRLGDRWPVLLGHLAEVGGRNLNLGRLLEGHANAVQLVRLYGSDVQRARLDEALERDHILGVWGADGSPPAAVEDGAGGAMLAGSKRYASGLGTVSLALVPIAGEGGGQQLYLVPADEAFRQDVSTWRMSGMQESASGTFSLEGIVADRATRLGKPGDYRIEPFFEGGIWRCTAVHLGAVEAIVSLMARQLDGSGRLDHPLQAERLGHAVMHARSARLWVEDAARRVEAPRAGEAIPQAVAAASYTRLQVEKDALAVMELARRAVGLSSFATDHPLGEAIADLSVYLRQANPDALLLNKCRMMAEAYL</sequence>
<evidence type="ECO:0000256" key="3">
    <source>
        <dbReference type="ARBA" id="ARBA00022827"/>
    </source>
</evidence>
<evidence type="ECO:0000313" key="5">
    <source>
        <dbReference type="EMBL" id="NDW05329.1"/>
    </source>
</evidence>
<keyword evidence="3" id="KW-0274">FAD</keyword>
<dbReference type="InterPro" id="IPR036250">
    <property type="entry name" value="AcylCo_DH-like_C"/>
</dbReference>
<dbReference type="InterPro" id="IPR009075">
    <property type="entry name" value="AcylCo_DH/oxidase_C"/>
</dbReference>
<dbReference type="AlphaFoldDB" id="A0A6N9T6D2"/>
<reference evidence="5 6" key="1">
    <citation type="submission" date="2020-01" db="EMBL/GenBank/DDBJ databases">
        <title>Jiella pacifica sp. nov.</title>
        <authorList>
            <person name="Xue Z."/>
            <person name="Zhu S."/>
            <person name="Chen J."/>
            <person name="Yang J."/>
        </authorList>
    </citation>
    <scope>NUCLEOTIDE SEQUENCE [LARGE SCALE GENOMIC DNA]</scope>
    <source>
        <strain evidence="5 6">40Bstr34</strain>
    </source>
</reference>
<organism evidence="5 6">
    <name type="scientific">Jiella pacifica</name>
    <dbReference type="NCBI Taxonomy" id="2696469"/>
    <lineage>
        <taxon>Bacteria</taxon>
        <taxon>Pseudomonadati</taxon>
        <taxon>Pseudomonadota</taxon>
        <taxon>Alphaproteobacteria</taxon>
        <taxon>Hyphomicrobiales</taxon>
        <taxon>Aurantimonadaceae</taxon>
        <taxon>Jiella</taxon>
    </lineage>
</organism>
<dbReference type="SUPFAM" id="SSF47203">
    <property type="entry name" value="Acyl-CoA dehydrogenase C-terminal domain-like"/>
    <property type="match status" value="1"/>
</dbReference>
<comment type="caution">
    <text evidence="5">The sequence shown here is derived from an EMBL/GenBank/DDBJ whole genome shotgun (WGS) entry which is preliminary data.</text>
</comment>
<keyword evidence="2" id="KW-0285">Flavoprotein</keyword>
<keyword evidence="6" id="KW-1185">Reference proteome</keyword>
<gene>
    <name evidence="5" type="ORF">GTK09_12915</name>
</gene>
<dbReference type="Pfam" id="PF00441">
    <property type="entry name" value="Acyl-CoA_dh_1"/>
    <property type="match status" value="1"/>
</dbReference>
<dbReference type="EMBL" id="JAAAMG010000009">
    <property type="protein sequence ID" value="NDW05329.1"/>
    <property type="molecule type" value="Genomic_DNA"/>
</dbReference>
<dbReference type="RefSeq" id="WP_163463580.1">
    <property type="nucleotide sequence ID" value="NZ_JAAAMG010000009.1"/>
</dbReference>
<comment type="similarity">
    <text evidence="1">Belongs to the acyl-CoA dehydrogenase family.</text>
</comment>
<evidence type="ECO:0000256" key="1">
    <source>
        <dbReference type="ARBA" id="ARBA00009347"/>
    </source>
</evidence>
<proteinExistence type="inferred from homology"/>
<evidence type="ECO:0000313" key="6">
    <source>
        <dbReference type="Proteomes" id="UP000469011"/>
    </source>
</evidence>